<name>A0A0C1R8R6_9CLOT</name>
<gene>
    <name evidence="1" type="ORF">U732_1131</name>
</gene>
<protein>
    <submittedName>
        <fullName evidence="1">Uncharacterized protein</fullName>
    </submittedName>
</protein>
<keyword evidence="2" id="KW-1185">Reference proteome</keyword>
<sequence length="335" mass="39057">MSLPKYIINFNELTDDLKGKTLELIDDELKDKCLQLSTHNIEGLLEDLKESLPNAKYEGLKNKIDKLIQYTYEGTQKIKSKLLDIPAIKNNYNVDFIFDKDVFLTGIHFNQTGWKKEDRWNLVVNKNKIIDESTIKEIGEHKYFNTYHKVNANTPISFILHNNSGNSRQVMIDLEYIEGKDSTIIVEQEVTTIEDIPNDWDIAVVMQWEETKADLDLHGVMGNTHVYYGNRQENSLFLNFDYREHITNNNPEILSVKNKNKKLDVYINNFNEVELKETVNIKIYNKRKHSNKLLKEFAIKIGRDKKIAYGVCEIDLKTLGIREIKDKDIKLLGGR</sequence>
<evidence type="ECO:0000313" key="2">
    <source>
        <dbReference type="Proteomes" id="UP000031366"/>
    </source>
</evidence>
<organism evidence="1 2">
    <name type="scientific">Clostridium argentinense CDC 2741</name>
    <dbReference type="NCBI Taxonomy" id="1418104"/>
    <lineage>
        <taxon>Bacteria</taxon>
        <taxon>Bacillati</taxon>
        <taxon>Bacillota</taxon>
        <taxon>Clostridia</taxon>
        <taxon>Eubacteriales</taxon>
        <taxon>Clostridiaceae</taxon>
        <taxon>Clostridium</taxon>
    </lineage>
</organism>
<accession>A0A0C1R8R6</accession>
<dbReference type="AlphaFoldDB" id="A0A0C1R8R6"/>
<reference evidence="1 2" key="1">
    <citation type="journal article" date="2015" name="Infect. Genet. Evol.">
        <title>Genomic sequences of six botulinum neurotoxin-producing strains representing three clostridial species illustrate the mobility and diversity of botulinum neurotoxin genes.</title>
        <authorList>
            <person name="Smith T.J."/>
            <person name="Hill K.K."/>
            <person name="Xie G."/>
            <person name="Foley B.T."/>
            <person name="Williamson C.H."/>
            <person name="Foster J.T."/>
            <person name="Johnson S.L."/>
            <person name="Chertkov O."/>
            <person name="Teshima H."/>
            <person name="Gibbons H.S."/>
            <person name="Johnsky L.A."/>
            <person name="Karavis M.A."/>
            <person name="Smith L.A."/>
        </authorList>
    </citation>
    <scope>NUCLEOTIDE SEQUENCE [LARGE SCALE GENOMIC DNA]</scope>
    <source>
        <strain evidence="1 2">CDC 2741</strain>
    </source>
</reference>
<dbReference type="STRING" id="29341.RSJ17_14535"/>
<proteinExistence type="predicted"/>
<evidence type="ECO:0000313" key="1">
    <source>
        <dbReference type="EMBL" id="KIE46911.1"/>
    </source>
</evidence>
<dbReference type="Proteomes" id="UP000031366">
    <property type="component" value="Unassembled WGS sequence"/>
</dbReference>
<dbReference type="RefSeq" id="WP_039631916.1">
    <property type="nucleotide sequence ID" value="NZ_AYSO01000015.1"/>
</dbReference>
<dbReference type="OrthoDB" id="1920078at2"/>
<dbReference type="EMBL" id="AYSO01000015">
    <property type="protein sequence ID" value="KIE46911.1"/>
    <property type="molecule type" value="Genomic_DNA"/>
</dbReference>
<comment type="caution">
    <text evidence="1">The sequence shown here is derived from an EMBL/GenBank/DDBJ whole genome shotgun (WGS) entry which is preliminary data.</text>
</comment>